<evidence type="ECO:0000256" key="1">
    <source>
        <dbReference type="SAM" id="MobiDB-lite"/>
    </source>
</evidence>
<dbReference type="Proteomes" id="UP001183410">
    <property type="component" value="Unassembled WGS sequence"/>
</dbReference>
<proteinExistence type="predicted"/>
<evidence type="ECO:0000313" key="3">
    <source>
        <dbReference type="Proteomes" id="UP001183410"/>
    </source>
</evidence>
<feature type="region of interest" description="Disordered" evidence="1">
    <location>
        <begin position="1"/>
        <end position="24"/>
    </location>
</feature>
<protein>
    <recommendedName>
        <fullName evidence="4">Transcriptional regulator</fullName>
    </recommendedName>
</protein>
<dbReference type="EMBL" id="JAVREO010000003">
    <property type="protein sequence ID" value="MDT0266110.1"/>
    <property type="molecule type" value="Genomic_DNA"/>
</dbReference>
<reference evidence="3" key="1">
    <citation type="submission" date="2023-07" db="EMBL/GenBank/DDBJ databases">
        <title>30 novel species of actinomycetes from the DSMZ collection.</title>
        <authorList>
            <person name="Nouioui I."/>
        </authorList>
    </citation>
    <scope>NUCLEOTIDE SEQUENCE [LARGE SCALE GENOMIC DNA]</scope>
    <source>
        <strain evidence="3">DSM 44915</strain>
    </source>
</reference>
<accession>A0ABU2JM96</accession>
<organism evidence="2 3">
    <name type="scientific">Streptomyces chisholmiae</name>
    <dbReference type="NCBI Taxonomy" id="3075540"/>
    <lineage>
        <taxon>Bacteria</taxon>
        <taxon>Bacillati</taxon>
        <taxon>Actinomycetota</taxon>
        <taxon>Actinomycetes</taxon>
        <taxon>Kitasatosporales</taxon>
        <taxon>Streptomycetaceae</taxon>
        <taxon>Streptomyces</taxon>
    </lineage>
</organism>
<name>A0ABU2JM96_9ACTN</name>
<keyword evidence="3" id="KW-1185">Reference proteome</keyword>
<evidence type="ECO:0000313" key="2">
    <source>
        <dbReference type="EMBL" id="MDT0266110.1"/>
    </source>
</evidence>
<comment type="caution">
    <text evidence="2">The sequence shown here is derived from an EMBL/GenBank/DDBJ whole genome shotgun (WGS) entry which is preliminary data.</text>
</comment>
<gene>
    <name evidence="2" type="ORF">RM844_07350</name>
</gene>
<dbReference type="RefSeq" id="WP_311666113.1">
    <property type="nucleotide sequence ID" value="NZ_JAVREO010000003.1"/>
</dbReference>
<feature type="region of interest" description="Disordered" evidence="1">
    <location>
        <begin position="45"/>
        <end position="80"/>
    </location>
</feature>
<sequence length="388" mass="40630">MRASLTVRQLSRWETGDPPPLPQPAQQQLLEVVLGAPLEELGFVVPPHRRTSRSRGGGDTGRQDVVRGGPGGGPGVLSDSAGRVGGAVDVAGVRDELAALYRMADQRGGVPAQARAAALGRYLTQALDAASLPPSVIRDLEAALAELACHRAWCVYDYDTSGAAARVASLEAVTTTQLTGHPLLQVRALGGHALVAMRSGRVWEARSAVERAGELARAAGAGPAVHRVIALREAGAATRAGDQAVARRALSRAVYYHARADRDQEDVPVWAGSTGQVEIDYATAAWHRRDGQPARAVPFLRNAVSAAGAGHARNAALYRSRLALTLLEAREVEEACGEIGRVLDGAGEVVSGRLRARLAEFAAVAAATGAAVVADPVDRIRERLRAAV</sequence>
<evidence type="ECO:0008006" key="4">
    <source>
        <dbReference type="Google" id="ProtNLM"/>
    </source>
</evidence>